<reference evidence="2" key="2">
    <citation type="submission" date="2017-11" db="EMBL/GenBank/DDBJ databases">
        <title>Coralsnake Venomics: Analyses of Venom Gland Transcriptomes and Proteomes of Six Brazilian Taxa.</title>
        <authorList>
            <person name="Aird S.D."/>
            <person name="Jorge da Silva N."/>
            <person name="Qiu L."/>
            <person name="Villar-Briones A."/>
            <person name="Aparecida-Saddi V."/>
            <person name="Campos-Telles M.P."/>
            <person name="Grau M."/>
            <person name="Mikheyev A.S."/>
        </authorList>
    </citation>
    <scope>NUCLEOTIDE SEQUENCE</scope>
    <source>
        <tissue evidence="2">Venom_gland</tissue>
    </source>
</reference>
<evidence type="ECO:0000313" key="2">
    <source>
        <dbReference type="EMBL" id="LAB28149.1"/>
    </source>
</evidence>
<feature type="chain" id="PRO_5013944797" evidence="1">
    <location>
        <begin position="27"/>
        <end position="133"/>
    </location>
</feature>
<reference evidence="2" key="1">
    <citation type="submission" date="2017-07" db="EMBL/GenBank/DDBJ databases">
        <authorList>
            <person name="Mikheyev A."/>
            <person name="Grau M."/>
        </authorList>
    </citation>
    <scope>NUCLEOTIDE SEQUENCE</scope>
    <source>
        <tissue evidence="2">Venom_gland</tissue>
    </source>
</reference>
<name>A0A2D4M538_9SAUR</name>
<keyword evidence="1" id="KW-0732">Signal</keyword>
<proteinExistence type="predicted"/>
<organism evidence="2">
    <name type="scientific">Micrurus spixii</name>
    <name type="common">Amazon coral snake</name>
    <dbReference type="NCBI Taxonomy" id="129469"/>
    <lineage>
        <taxon>Eukaryota</taxon>
        <taxon>Metazoa</taxon>
        <taxon>Chordata</taxon>
        <taxon>Craniata</taxon>
        <taxon>Vertebrata</taxon>
        <taxon>Euteleostomi</taxon>
        <taxon>Lepidosauria</taxon>
        <taxon>Squamata</taxon>
        <taxon>Bifurcata</taxon>
        <taxon>Unidentata</taxon>
        <taxon>Episquamata</taxon>
        <taxon>Toxicofera</taxon>
        <taxon>Serpentes</taxon>
        <taxon>Colubroidea</taxon>
        <taxon>Elapidae</taxon>
        <taxon>Elapinae</taxon>
        <taxon>Micrurus</taxon>
    </lineage>
</organism>
<sequence length="133" mass="15473">MSPGQNYIWLIKLLKLHIRLLKHCSSDCSCMLDNSPTGWLFWLQVLEEVCQLLPQICHFLVSAKRGRKELFWEREAELRKQVNFGQQGKAVFLTQSLWKHYPCHRSMGSPMVRMLGRRLASPHLRPECCHGAG</sequence>
<dbReference type="AlphaFoldDB" id="A0A2D4M538"/>
<evidence type="ECO:0000256" key="1">
    <source>
        <dbReference type="SAM" id="SignalP"/>
    </source>
</evidence>
<protein>
    <submittedName>
        <fullName evidence="2">Uncharacterized protein</fullName>
    </submittedName>
</protein>
<accession>A0A2D4M538</accession>
<dbReference type="EMBL" id="IACM01070757">
    <property type="protein sequence ID" value="LAB28149.1"/>
    <property type="molecule type" value="Transcribed_RNA"/>
</dbReference>
<feature type="signal peptide" evidence="1">
    <location>
        <begin position="1"/>
        <end position="26"/>
    </location>
</feature>